<feature type="domain" description="PPM-type phosphatase" evidence="3">
    <location>
        <begin position="372"/>
        <end position="589"/>
    </location>
</feature>
<dbReference type="InterPro" id="IPR000595">
    <property type="entry name" value="cNMP-bd_dom"/>
</dbReference>
<keyword evidence="5" id="KW-1185">Reference proteome</keyword>
<dbReference type="CDD" id="cd00038">
    <property type="entry name" value="CAP_ED"/>
    <property type="match status" value="1"/>
</dbReference>
<dbReference type="AlphaFoldDB" id="F5RGI6"/>
<dbReference type="PANTHER" id="PTHR43156">
    <property type="entry name" value="STAGE II SPORULATION PROTEIN E-RELATED"/>
    <property type="match status" value="1"/>
</dbReference>
<evidence type="ECO:0000313" key="4">
    <source>
        <dbReference type="EMBL" id="EGK70378.1"/>
    </source>
</evidence>
<gene>
    <name evidence="4" type="ORF">METUNv1_03283</name>
</gene>
<comment type="caution">
    <text evidence="4">The sequence shown here is derived from an EMBL/GenBank/DDBJ whole genome shotgun (WGS) entry which is preliminary data.</text>
</comment>
<dbReference type="SMART" id="SM00100">
    <property type="entry name" value="cNMP"/>
    <property type="match status" value="1"/>
</dbReference>
<name>F5RGI6_METUF</name>
<dbReference type="SUPFAM" id="SSF55874">
    <property type="entry name" value="ATPase domain of HSP90 chaperone/DNA topoisomerase II/histidine kinase"/>
    <property type="match status" value="1"/>
</dbReference>
<dbReference type="PROSITE" id="PS51746">
    <property type="entry name" value="PPM_2"/>
    <property type="match status" value="1"/>
</dbReference>
<keyword evidence="1" id="KW-0378">Hydrolase</keyword>
<dbReference type="InterPro" id="IPR052016">
    <property type="entry name" value="Bact_Sigma-Reg"/>
</dbReference>
<dbReference type="eggNOG" id="COG2208">
    <property type="taxonomic scope" value="Bacteria"/>
</dbReference>
<dbReference type="InterPro" id="IPR018490">
    <property type="entry name" value="cNMP-bd_dom_sf"/>
</dbReference>
<dbReference type="SMART" id="SM00331">
    <property type="entry name" value="PP2C_SIG"/>
    <property type="match status" value="1"/>
</dbReference>
<dbReference type="eggNOG" id="COG0664">
    <property type="taxonomic scope" value="Bacteria"/>
</dbReference>
<dbReference type="GO" id="GO:0016791">
    <property type="term" value="F:phosphatase activity"/>
    <property type="evidence" value="ECO:0007669"/>
    <property type="project" value="TreeGrafter"/>
</dbReference>
<dbReference type="InterPro" id="IPR036890">
    <property type="entry name" value="HATPase_C_sf"/>
</dbReference>
<dbReference type="EMBL" id="AFHG01000057">
    <property type="protein sequence ID" value="EGK70378.1"/>
    <property type="molecule type" value="Genomic_DNA"/>
</dbReference>
<dbReference type="CDD" id="cd16936">
    <property type="entry name" value="HATPase_RsbW-like"/>
    <property type="match status" value="1"/>
</dbReference>
<feature type="domain" description="Cyclic nucleotide-binding" evidence="2">
    <location>
        <begin position="202"/>
        <end position="323"/>
    </location>
</feature>
<evidence type="ECO:0008006" key="6">
    <source>
        <dbReference type="Google" id="ProtNLM"/>
    </source>
</evidence>
<dbReference type="Pfam" id="PF13581">
    <property type="entry name" value="HATPase_c_2"/>
    <property type="match status" value="1"/>
</dbReference>
<dbReference type="Pfam" id="PF00027">
    <property type="entry name" value="cNMP_binding"/>
    <property type="match status" value="1"/>
</dbReference>
<sequence length="593" mass="64801">MEALMHSAHARRSLRLINDSGAISAASAWLRTLGDTFELGSELVFRLDLCVSELIANIVSYAFDDEAPHTIALDLILEPQSVKLVVADDGREFDPLGLPEPVTPATLEEASVGGLGVHLVRQFAEQVSYERASGRNQLTLAWARPGRSSPIGARAPVRRGIDRRRRAPAVFPLTRADGSTVSTDARSGAERRALGFISRLELFRDVPYALIEGLVAHCAQRDYPDEYLVLAPGMQNEHVALVLNGRLRVHLEDPAETGTTGYTVIGPGECAGELSIIDGEPASAWVVAEAGTRLLLIDAHSFFSELLPLPQVARNLMRLMAARMRQANHQVVEQVRSSMVLERLQSELRTAREIQSGMLPMRSPMFAEHPEIECEASIQQAREIGGDFFDAFFIDEHRLFVAIGDVCGKGMPAALLMMRTLTTLRAEAARKQGQKGHMERVMERINRKLALNNERMLFASLFIGLLDTRDGLLRYASAGHPRPVLVRRGQTPTLLKVPQNPIAGIDPTVDYSLAEARLDRGDLLLLYTDGVTEALNAQGALFGETRMLATLSGLGGGAASAIEVLRDAMRLFCGNQPQSDDVTLLALRFLGPA</sequence>
<dbReference type="Proteomes" id="UP000005019">
    <property type="component" value="Unassembled WGS sequence"/>
</dbReference>
<dbReference type="InterPro" id="IPR036457">
    <property type="entry name" value="PPM-type-like_dom_sf"/>
</dbReference>
<dbReference type="PROSITE" id="PS50042">
    <property type="entry name" value="CNMP_BINDING_3"/>
    <property type="match status" value="1"/>
</dbReference>
<accession>F5RGI6</accession>
<evidence type="ECO:0000256" key="1">
    <source>
        <dbReference type="ARBA" id="ARBA00022801"/>
    </source>
</evidence>
<dbReference type="InterPro" id="IPR014710">
    <property type="entry name" value="RmlC-like_jellyroll"/>
</dbReference>
<evidence type="ECO:0000259" key="3">
    <source>
        <dbReference type="PROSITE" id="PS51746"/>
    </source>
</evidence>
<dbReference type="InterPro" id="IPR003594">
    <property type="entry name" value="HATPase_dom"/>
</dbReference>
<dbReference type="STRING" id="1000565.METUNv1_03283"/>
<dbReference type="SUPFAM" id="SSF81606">
    <property type="entry name" value="PP2C-like"/>
    <property type="match status" value="1"/>
</dbReference>
<dbReference type="InterPro" id="IPR001932">
    <property type="entry name" value="PPM-type_phosphatase-like_dom"/>
</dbReference>
<evidence type="ECO:0000313" key="5">
    <source>
        <dbReference type="Proteomes" id="UP000005019"/>
    </source>
</evidence>
<dbReference type="Pfam" id="PF07228">
    <property type="entry name" value="SpoIIE"/>
    <property type="match status" value="1"/>
</dbReference>
<proteinExistence type="predicted"/>
<organism evidence="4 5">
    <name type="scientific">Methyloversatilis universalis (strain ATCC BAA-1314 / DSM 25237 / JCM 13912 / CCUG 52030 / FAM5)</name>
    <dbReference type="NCBI Taxonomy" id="1000565"/>
    <lineage>
        <taxon>Bacteria</taxon>
        <taxon>Pseudomonadati</taxon>
        <taxon>Pseudomonadota</taxon>
        <taxon>Betaproteobacteria</taxon>
        <taxon>Nitrosomonadales</taxon>
        <taxon>Sterolibacteriaceae</taxon>
        <taxon>Methyloversatilis</taxon>
    </lineage>
</organism>
<protein>
    <recommendedName>
        <fullName evidence="6">Cyclic nucleotide-binding domain-containing protein</fullName>
    </recommendedName>
</protein>
<dbReference type="PANTHER" id="PTHR43156:SF2">
    <property type="entry name" value="STAGE II SPORULATION PROTEIN E"/>
    <property type="match status" value="1"/>
</dbReference>
<reference evidence="4 5" key="1">
    <citation type="journal article" date="2011" name="J. Bacteriol.">
        <title>Genome sequence of Methyloversatilis universalis FAM5T, a methylotrophic representative of the order Rhodocyclales.</title>
        <authorList>
            <person name="Kittichotirat W."/>
            <person name="Good N.M."/>
            <person name="Hall R."/>
            <person name="Bringel F."/>
            <person name="Lajus A."/>
            <person name="Medigue C."/>
            <person name="Smalley N.E."/>
            <person name="Beck D."/>
            <person name="Bumgarner R."/>
            <person name="Vuilleumier S."/>
            <person name="Kalyuzhnaya M.G."/>
        </authorList>
    </citation>
    <scope>NUCLEOTIDE SEQUENCE [LARGE SCALE GENOMIC DNA]</scope>
    <source>
        <strain evidence="5">ATCC BAA-1314 / JCM 13912 / FAM5</strain>
    </source>
</reference>
<dbReference type="SUPFAM" id="SSF51206">
    <property type="entry name" value="cAMP-binding domain-like"/>
    <property type="match status" value="1"/>
</dbReference>
<dbReference type="Gene3D" id="3.30.565.10">
    <property type="entry name" value="Histidine kinase-like ATPase, C-terminal domain"/>
    <property type="match status" value="1"/>
</dbReference>
<evidence type="ECO:0000259" key="2">
    <source>
        <dbReference type="PROSITE" id="PS50042"/>
    </source>
</evidence>
<dbReference type="Gene3D" id="3.60.40.10">
    <property type="entry name" value="PPM-type phosphatase domain"/>
    <property type="match status" value="1"/>
</dbReference>
<dbReference type="Gene3D" id="2.60.120.10">
    <property type="entry name" value="Jelly Rolls"/>
    <property type="match status" value="1"/>
</dbReference>
<dbReference type="eggNOG" id="COG2172">
    <property type="taxonomic scope" value="Bacteria"/>
</dbReference>